<sequence>MGNLTRQRLKPSFTFVASFILRFKLIV</sequence>
<dbReference type="EMBL" id="UINC01001896">
    <property type="protein sequence ID" value="SUZ90457.1"/>
    <property type="molecule type" value="Genomic_DNA"/>
</dbReference>
<proteinExistence type="predicted"/>
<reference evidence="1" key="1">
    <citation type="submission" date="2018-05" db="EMBL/GenBank/DDBJ databases">
        <authorList>
            <person name="Lanie J.A."/>
            <person name="Ng W.-L."/>
            <person name="Kazmierczak K.M."/>
            <person name="Andrzejewski T.M."/>
            <person name="Davidsen T.M."/>
            <person name="Wayne K.J."/>
            <person name="Tettelin H."/>
            <person name="Glass J.I."/>
            <person name="Rusch D."/>
            <person name="Podicherti R."/>
            <person name="Tsui H.-C.T."/>
            <person name="Winkler M.E."/>
        </authorList>
    </citation>
    <scope>NUCLEOTIDE SEQUENCE</scope>
</reference>
<accession>A0A381RKL3</accession>
<dbReference type="AlphaFoldDB" id="A0A381RKL3"/>
<organism evidence="1">
    <name type="scientific">marine metagenome</name>
    <dbReference type="NCBI Taxonomy" id="408172"/>
    <lineage>
        <taxon>unclassified sequences</taxon>
        <taxon>metagenomes</taxon>
        <taxon>ecological metagenomes</taxon>
    </lineage>
</organism>
<gene>
    <name evidence="1" type="ORF">METZ01_LOCUS43311</name>
</gene>
<evidence type="ECO:0000313" key="1">
    <source>
        <dbReference type="EMBL" id="SUZ90457.1"/>
    </source>
</evidence>
<protein>
    <submittedName>
        <fullName evidence="1">Uncharacterized protein</fullName>
    </submittedName>
</protein>
<name>A0A381RKL3_9ZZZZ</name>